<dbReference type="AlphaFoldDB" id="A0AAV0I2U3"/>
<reference evidence="2" key="1">
    <citation type="submission" date="2022-08" db="EMBL/GenBank/DDBJ databases">
        <authorList>
            <person name="Gutierrez-Valencia J."/>
        </authorList>
    </citation>
    <scope>NUCLEOTIDE SEQUENCE</scope>
</reference>
<dbReference type="EMBL" id="CAMGYJ010000003">
    <property type="protein sequence ID" value="CAI0391960.1"/>
    <property type="molecule type" value="Genomic_DNA"/>
</dbReference>
<keyword evidence="3" id="KW-1185">Reference proteome</keyword>
<feature type="region of interest" description="Disordered" evidence="1">
    <location>
        <begin position="1"/>
        <end position="24"/>
    </location>
</feature>
<name>A0AAV0I2U3_9ROSI</name>
<evidence type="ECO:0000313" key="3">
    <source>
        <dbReference type="Proteomes" id="UP001154282"/>
    </source>
</evidence>
<comment type="caution">
    <text evidence="2">The sequence shown here is derived from an EMBL/GenBank/DDBJ whole genome shotgun (WGS) entry which is preliminary data.</text>
</comment>
<evidence type="ECO:0000256" key="1">
    <source>
        <dbReference type="SAM" id="MobiDB-lite"/>
    </source>
</evidence>
<dbReference type="Proteomes" id="UP001154282">
    <property type="component" value="Unassembled WGS sequence"/>
</dbReference>
<organism evidence="2 3">
    <name type="scientific">Linum tenue</name>
    <dbReference type="NCBI Taxonomy" id="586396"/>
    <lineage>
        <taxon>Eukaryota</taxon>
        <taxon>Viridiplantae</taxon>
        <taxon>Streptophyta</taxon>
        <taxon>Embryophyta</taxon>
        <taxon>Tracheophyta</taxon>
        <taxon>Spermatophyta</taxon>
        <taxon>Magnoliopsida</taxon>
        <taxon>eudicotyledons</taxon>
        <taxon>Gunneridae</taxon>
        <taxon>Pentapetalae</taxon>
        <taxon>rosids</taxon>
        <taxon>fabids</taxon>
        <taxon>Malpighiales</taxon>
        <taxon>Linaceae</taxon>
        <taxon>Linum</taxon>
    </lineage>
</organism>
<protein>
    <submittedName>
        <fullName evidence="2">Uncharacterized protein</fullName>
    </submittedName>
</protein>
<gene>
    <name evidence="2" type="ORF">LITE_LOCUS7341</name>
</gene>
<proteinExistence type="predicted"/>
<accession>A0AAV0I2U3</accession>
<sequence length="64" mass="7676">MMVRTKKLASRKRKTPEPTKAVKAKGMKWWATNLRARKLWTRKLRATNHMRCNIAFKHQRCLVL</sequence>
<feature type="compositionally biased region" description="Basic residues" evidence="1">
    <location>
        <begin position="1"/>
        <end position="14"/>
    </location>
</feature>
<evidence type="ECO:0000313" key="2">
    <source>
        <dbReference type="EMBL" id="CAI0391960.1"/>
    </source>
</evidence>